<proteinExistence type="predicted"/>
<reference evidence="1 2" key="2">
    <citation type="submission" date="2007-09" db="EMBL/GenBank/DDBJ databases">
        <title>Draft genome sequence of Clostridium bolteae (ATCC BAA-613).</title>
        <authorList>
            <person name="Sudarsanam P."/>
            <person name="Ley R."/>
            <person name="Guruge J."/>
            <person name="Turnbaugh P.J."/>
            <person name="Mahowald M."/>
            <person name="Liep D."/>
            <person name="Gordon J."/>
        </authorList>
    </citation>
    <scope>NUCLEOTIDE SEQUENCE [LARGE SCALE GENOMIC DNA]</scope>
    <source>
        <strain evidence="2">ATCC BAA-613 / DSM 15670 / CCUG 46953 / JCM 12243 / WAL 16351</strain>
    </source>
</reference>
<comment type="caution">
    <text evidence="1">The sequence shown here is derived from an EMBL/GenBank/DDBJ whole genome shotgun (WGS) entry which is preliminary data.</text>
</comment>
<sequence>MIYKQLLCRNPGEAVNAQACRPSLYVLADMTKIWLNGCNNL</sequence>
<evidence type="ECO:0000313" key="1">
    <source>
        <dbReference type="EMBL" id="EDP13840.1"/>
    </source>
</evidence>
<dbReference type="AlphaFoldDB" id="A8S178"/>
<reference evidence="1 2" key="1">
    <citation type="submission" date="2007-08" db="EMBL/GenBank/DDBJ databases">
        <authorList>
            <person name="Fulton L."/>
            <person name="Clifton S."/>
            <person name="Fulton B."/>
            <person name="Xu J."/>
            <person name="Minx P."/>
            <person name="Pepin K.H."/>
            <person name="Johnson M."/>
            <person name="Thiruvilangam P."/>
            <person name="Bhonagiri V."/>
            <person name="Nash W.E."/>
            <person name="Mardis E.R."/>
            <person name="Wilson R.K."/>
        </authorList>
    </citation>
    <scope>NUCLEOTIDE SEQUENCE [LARGE SCALE GENOMIC DNA]</scope>
    <source>
        <strain evidence="2">ATCC BAA-613 / DSM 15670 / CCUG 46953 / JCM 12243 / WAL 16351</strain>
    </source>
</reference>
<dbReference type="Proteomes" id="UP000005396">
    <property type="component" value="Unassembled WGS sequence"/>
</dbReference>
<evidence type="ECO:0000313" key="2">
    <source>
        <dbReference type="Proteomes" id="UP000005396"/>
    </source>
</evidence>
<dbReference type="HOGENOM" id="CLU_3267949_0_0_9"/>
<gene>
    <name evidence="1" type="ORF">CLOBOL_05877</name>
</gene>
<accession>A8S178</accession>
<name>A8S178_ENTBW</name>
<organism evidence="1 2">
    <name type="scientific">Enterocloster bolteae (strain ATCC BAA-613 / DSM 15670 / CCUG 46953 / JCM 12243 / WAL 16351)</name>
    <name type="common">Clostridium bolteae</name>
    <dbReference type="NCBI Taxonomy" id="411902"/>
    <lineage>
        <taxon>Bacteria</taxon>
        <taxon>Bacillati</taxon>
        <taxon>Bacillota</taxon>
        <taxon>Clostridia</taxon>
        <taxon>Lachnospirales</taxon>
        <taxon>Lachnospiraceae</taxon>
        <taxon>Enterocloster</taxon>
    </lineage>
</organism>
<protein>
    <submittedName>
        <fullName evidence="1">Uncharacterized protein</fullName>
    </submittedName>
</protein>
<dbReference type="PaxDb" id="411902-CLOBOL_05877"/>
<dbReference type="EMBL" id="ABCC02000045">
    <property type="protein sequence ID" value="EDP13840.1"/>
    <property type="molecule type" value="Genomic_DNA"/>
</dbReference>